<feature type="region of interest" description="Disordered" evidence="1">
    <location>
        <begin position="19"/>
        <end position="42"/>
    </location>
</feature>
<evidence type="ECO:0000256" key="1">
    <source>
        <dbReference type="SAM" id="MobiDB-lite"/>
    </source>
</evidence>
<sequence>MRIPDRTTKYTAFAQQLQATATTADDPNESWLPFPNQKRLTPGTRRTYRNRINNGELLGTGFEGRIHDGYLYARVRP</sequence>
<evidence type="ECO:0000313" key="2">
    <source>
        <dbReference type="EMBL" id="SDR77155.1"/>
    </source>
</evidence>
<dbReference type="RefSeq" id="WP_019193326.1">
    <property type="nucleotide sequence ID" value="NZ_LT629765.1"/>
</dbReference>
<organism evidence="2 3">
    <name type="scientific">Corynebacterium timonense</name>
    <dbReference type="NCBI Taxonomy" id="441500"/>
    <lineage>
        <taxon>Bacteria</taxon>
        <taxon>Bacillati</taxon>
        <taxon>Actinomycetota</taxon>
        <taxon>Actinomycetes</taxon>
        <taxon>Mycobacteriales</taxon>
        <taxon>Corynebacteriaceae</taxon>
        <taxon>Corynebacterium</taxon>
    </lineage>
</organism>
<dbReference type="STRING" id="1203190.GCA_000312345_00457"/>
<protein>
    <submittedName>
        <fullName evidence="2">Uncharacterized protein</fullName>
    </submittedName>
</protein>
<dbReference type="Proteomes" id="UP000182237">
    <property type="component" value="Chromosome I"/>
</dbReference>
<reference evidence="2 3" key="1">
    <citation type="submission" date="2016-10" db="EMBL/GenBank/DDBJ databases">
        <authorList>
            <person name="de Groot N.N."/>
        </authorList>
    </citation>
    <scope>NUCLEOTIDE SEQUENCE [LARGE SCALE GENOMIC DNA]</scope>
    <source>
        <strain evidence="2 3">DSM 45434</strain>
    </source>
</reference>
<accession>A0A1H1LT34</accession>
<dbReference type="EMBL" id="LT629765">
    <property type="protein sequence ID" value="SDR77155.1"/>
    <property type="molecule type" value="Genomic_DNA"/>
</dbReference>
<keyword evidence="3" id="KW-1185">Reference proteome</keyword>
<dbReference type="OrthoDB" id="9953968at2"/>
<dbReference type="eggNOG" id="ENOG503030F">
    <property type="taxonomic scope" value="Bacteria"/>
</dbReference>
<gene>
    <name evidence="2" type="ORF">SAMN04488539_0312</name>
</gene>
<name>A0A1H1LT34_9CORY</name>
<evidence type="ECO:0000313" key="3">
    <source>
        <dbReference type="Proteomes" id="UP000182237"/>
    </source>
</evidence>
<proteinExistence type="predicted"/>
<dbReference type="AlphaFoldDB" id="A0A1H1LT34"/>